<sequence length="138" mass="16290">MSAKRKKHNRQPKHHRAISWAAMASLSQGGLCRVLFRLAVKQRRKKLLRLRPFQIRPMNSGRTESQSSPEPSKMLLRGAYGGQPWEEHTMQPTEARDHQPMMRFSTYTANTWHFSPPKLSIHQDQRHGWTRKLLRNRQ</sequence>
<organism evidence="2 3">
    <name type="scientific">Colletotrichum zoysiae</name>
    <dbReference type="NCBI Taxonomy" id="1216348"/>
    <lineage>
        <taxon>Eukaryota</taxon>
        <taxon>Fungi</taxon>
        <taxon>Dikarya</taxon>
        <taxon>Ascomycota</taxon>
        <taxon>Pezizomycotina</taxon>
        <taxon>Sordariomycetes</taxon>
        <taxon>Hypocreomycetidae</taxon>
        <taxon>Glomerellales</taxon>
        <taxon>Glomerellaceae</taxon>
        <taxon>Colletotrichum</taxon>
        <taxon>Colletotrichum graminicola species complex</taxon>
    </lineage>
</organism>
<accession>A0AAD9HT00</accession>
<keyword evidence="3" id="KW-1185">Reference proteome</keyword>
<proteinExistence type="predicted"/>
<comment type="caution">
    <text evidence="2">The sequence shown here is derived from an EMBL/GenBank/DDBJ whole genome shotgun (WGS) entry which is preliminary data.</text>
</comment>
<dbReference type="EMBL" id="MU842817">
    <property type="protein sequence ID" value="KAK2033977.1"/>
    <property type="molecule type" value="Genomic_DNA"/>
</dbReference>
<dbReference type="AlphaFoldDB" id="A0AAD9HT00"/>
<reference evidence="2" key="1">
    <citation type="submission" date="2021-06" db="EMBL/GenBank/DDBJ databases">
        <title>Comparative genomics, transcriptomics and evolutionary studies reveal genomic signatures of adaptation to plant cell wall in hemibiotrophic fungi.</title>
        <authorList>
            <consortium name="DOE Joint Genome Institute"/>
            <person name="Baroncelli R."/>
            <person name="Diaz J.F."/>
            <person name="Benocci T."/>
            <person name="Peng M."/>
            <person name="Battaglia E."/>
            <person name="Haridas S."/>
            <person name="Andreopoulos W."/>
            <person name="Labutti K."/>
            <person name="Pangilinan J."/>
            <person name="Floch G.L."/>
            <person name="Makela M.R."/>
            <person name="Henrissat B."/>
            <person name="Grigoriev I.V."/>
            <person name="Crouch J.A."/>
            <person name="De Vries R.P."/>
            <person name="Sukno S.A."/>
            <person name="Thon M.R."/>
        </authorList>
    </citation>
    <scope>NUCLEOTIDE SEQUENCE</scope>
    <source>
        <strain evidence="2">MAFF235873</strain>
    </source>
</reference>
<gene>
    <name evidence="2" type="ORF">LX32DRAFT_5022</name>
</gene>
<name>A0AAD9HT00_9PEZI</name>
<feature type="compositionally biased region" description="Polar residues" evidence="1">
    <location>
        <begin position="60"/>
        <end position="70"/>
    </location>
</feature>
<dbReference type="Proteomes" id="UP001232148">
    <property type="component" value="Unassembled WGS sequence"/>
</dbReference>
<feature type="region of interest" description="Disordered" evidence="1">
    <location>
        <begin position="51"/>
        <end position="78"/>
    </location>
</feature>
<evidence type="ECO:0000256" key="1">
    <source>
        <dbReference type="SAM" id="MobiDB-lite"/>
    </source>
</evidence>
<evidence type="ECO:0000313" key="3">
    <source>
        <dbReference type="Proteomes" id="UP001232148"/>
    </source>
</evidence>
<evidence type="ECO:0000313" key="2">
    <source>
        <dbReference type="EMBL" id="KAK2033977.1"/>
    </source>
</evidence>
<protein>
    <submittedName>
        <fullName evidence="2">Uncharacterized protein</fullName>
    </submittedName>
</protein>